<keyword evidence="3" id="KW-1185">Reference proteome</keyword>
<comment type="caution">
    <text evidence="2">The sequence shown here is derived from an EMBL/GenBank/DDBJ whole genome shotgun (WGS) entry which is preliminary data.</text>
</comment>
<feature type="domain" description="DUF6891" evidence="1">
    <location>
        <begin position="52"/>
        <end position="196"/>
    </location>
</feature>
<dbReference type="EMBL" id="VIGX01000003">
    <property type="protein sequence ID" value="TWS29409.1"/>
    <property type="molecule type" value="Genomic_DNA"/>
</dbReference>
<evidence type="ECO:0000313" key="2">
    <source>
        <dbReference type="EMBL" id="TWS29409.1"/>
    </source>
</evidence>
<dbReference type="AlphaFoldDB" id="A0A5C5S247"/>
<dbReference type="Proteomes" id="UP000319375">
    <property type="component" value="Unassembled WGS sequence"/>
</dbReference>
<name>A0A5C5S247_9ACTN</name>
<dbReference type="RefSeq" id="WP_146486443.1">
    <property type="nucleotide sequence ID" value="NZ_VIGX01000003.1"/>
</dbReference>
<organism evidence="2 3">
    <name type="scientific">Tsukamurella conjunctivitidis</name>
    <dbReference type="NCBI Taxonomy" id="2592068"/>
    <lineage>
        <taxon>Bacteria</taxon>
        <taxon>Bacillati</taxon>
        <taxon>Actinomycetota</taxon>
        <taxon>Actinomycetes</taxon>
        <taxon>Mycobacteriales</taxon>
        <taxon>Tsukamurellaceae</taxon>
        <taxon>Tsukamurella</taxon>
    </lineage>
</organism>
<evidence type="ECO:0000259" key="1">
    <source>
        <dbReference type="Pfam" id="PF21831"/>
    </source>
</evidence>
<accession>A0A5C5S247</accession>
<gene>
    <name evidence="2" type="ORF">FK530_07665</name>
</gene>
<proteinExistence type="predicted"/>
<reference evidence="2 3" key="1">
    <citation type="submission" date="2019-06" db="EMBL/GenBank/DDBJ databases">
        <title>Tsukamurella conjunctivitidis sp. nov., Tsukamurella assacharolytica sp. nov. and Tsukamurella sputae sp. nov. isolated from patients with conjunctivitis, bacteraemia (lymphoma) and respiratory infection (sputum) in Hong Kong.</title>
        <authorList>
            <person name="Teng J.L.L."/>
            <person name="Lee H.H."/>
            <person name="Fong J.Y.H."/>
            <person name="Fok K.M.N."/>
            <person name="Lau S.K.P."/>
            <person name="Woo P.C.Y."/>
        </authorList>
    </citation>
    <scope>NUCLEOTIDE SEQUENCE [LARGE SCALE GENOMIC DNA]</scope>
    <source>
        <strain evidence="2 3">HKU72</strain>
    </source>
</reference>
<dbReference type="OrthoDB" id="5515732at2"/>
<protein>
    <recommendedName>
        <fullName evidence="1">DUF6891 domain-containing protein</fullName>
    </recommendedName>
</protein>
<evidence type="ECO:0000313" key="3">
    <source>
        <dbReference type="Proteomes" id="UP000319375"/>
    </source>
</evidence>
<dbReference type="InterPro" id="IPR054186">
    <property type="entry name" value="DUF6891"/>
</dbReference>
<dbReference type="Pfam" id="PF21831">
    <property type="entry name" value="DUF6891"/>
    <property type="match status" value="1"/>
</dbReference>
<sequence>MGNRFAQRNQVVPEELRYGTLVRVLPEDRLRAASMLVYPGYLTAGHAAAVLQAAGMSVADSEETVRTAQARYRAHLDDSEGRGDWERFDAACDEIAAQGIVVRHNFTCCRTCANEEIDDERAGEWGYVYFTQQDALELAYGQAQVYLGFGTFTDVARPDVDVAAEVTRALAKQGLAFEWDGAGTTRVQVVGMDWRRPLA</sequence>